<comment type="catalytic activity">
    <reaction evidence="8">
        <text>Mo-molybdopterin + GTP + H(+) = Mo-molybdopterin guanine dinucleotide + diphosphate</text>
        <dbReference type="Rhea" id="RHEA:34243"/>
        <dbReference type="ChEBI" id="CHEBI:15378"/>
        <dbReference type="ChEBI" id="CHEBI:33019"/>
        <dbReference type="ChEBI" id="CHEBI:37565"/>
        <dbReference type="ChEBI" id="CHEBI:71302"/>
        <dbReference type="ChEBI" id="CHEBI:71310"/>
        <dbReference type="EC" id="2.7.7.77"/>
    </reaction>
</comment>
<evidence type="ECO:0000259" key="9">
    <source>
        <dbReference type="Pfam" id="PF12804"/>
    </source>
</evidence>
<keyword evidence="2 8" id="KW-0808">Transferase</keyword>
<evidence type="ECO:0000256" key="8">
    <source>
        <dbReference type="HAMAP-Rule" id="MF_00316"/>
    </source>
</evidence>
<dbReference type="SUPFAM" id="SSF53448">
    <property type="entry name" value="Nucleotide-diphospho-sugar transferases"/>
    <property type="match status" value="1"/>
</dbReference>
<keyword evidence="3 8" id="KW-0479">Metal-binding</keyword>
<dbReference type="EMBL" id="SZUV01000001">
    <property type="protein sequence ID" value="TQN51071.1"/>
    <property type="molecule type" value="Genomic_DNA"/>
</dbReference>
<keyword evidence="6 8" id="KW-0342">GTP-binding</keyword>
<dbReference type="NCBIfam" id="TIGR02665">
    <property type="entry name" value="molyb_mobA"/>
    <property type="match status" value="1"/>
</dbReference>
<evidence type="ECO:0000256" key="3">
    <source>
        <dbReference type="ARBA" id="ARBA00022723"/>
    </source>
</evidence>
<protein>
    <recommendedName>
        <fullName evidence="8">Molybdenum cofactor guanylyltransferase</fullName>
        <shortName evidence="8">MoCo guanylyltransferase</shortName>
        <ecNumber evidence="8">2.7.7.77</ecNumber>
    </recommendedName>
    <alternativeName>
        <fullName evidence="8">GTP:molybdopterin guanylyltransferase</fullName>
    </alternativeName>
    <alternativeName>
        <fullName evidence="8">Mo-MPT guanylyltransferase</fullName>
    </alternativeName>
    <alternativeName>
        <fullName evidence="8">Molybdopterin guanylyltransferase</fullName>
    </alternativeName>
    <alternativeName>
        <fullName evidence="8">Molybdopterin-guanine dinucleotide synthase</fullName>
        <shortName evidence="8">MGD synthase</shortName>
    </alternativeName>
</protein>
<comment type="cofactor">
    <cofactor evidence="8">
        <name>Mg(2+)</name>
        <dbReference type="ChEBI" id="CHEBI:18420"/>
    </cofactor>
</comment>
<gene>
    <name evidence="10" type="primary">mobA_1</name>
    <name evidence="8" type="synonym">mobA</name>
    <name evidence="10" type="ORF">DLNHIDIE_00936</name>
</gene>
<evidence type="ECO:0000313" key="11">
    <source>
        <dbReference type="Proteomes" id="UP000315403"/>
    </source>
</evidence>
<dbReference type="GO" id="GO:0005737">
    <property type="term" value="C:cytoplasm"/>
    <property type="evidence" value="ECO:0007669"/>
    <property type="project" value="UniProtKB-SubCell"/>
</dbReference>
<evidence type="ECO:0000256" key="2">
    <source>
        <dbReference type="ARBA" id="ARBA00022679"/>
    </source>
</evidence>
<evidence type="ECO:0000256" key="6">
    <source>
        <dbReference type="ARBA" id="ARBA00023134"/>
    </source>
</evidence>
<comment type="subunit">
    <text evidence="8">Monomer.</text>
</comment>
<dbReference type="Pfam" id="PF12804">
    <property type="entry name" value="NTP_transf_3"/>
    <property type="match status" value="1"/>
</dbReference>
<dbReference type="GO" id="GO:0061603">
    <property type="term" value="F:molybdenum cofactor guanylyltransferase activity"/>
    <property type="evidence" value="ECO:0007669"/>
    <property type="project" value="UniProtKB-EC"/>
</dbReference>
<feature type="binding site" evidence="8">
    <location>
        <position position="89"/>
    </location>
    <ligand>
        <name>GTP</name>
        <dbReference type="ChEBI" id="CHEBI:37565"/>
    </ligand>
</feature>
<accession>A0A543Q418</accession>
<comment type="similarity">
    <text evidence="8">Belongs to the MobA family.</text>
</comment>
<evidence type="ECO:0000256" key="7">
    <source>
        <dbReference type="ARBA" id="ARBA00023150"/>
    </source>
</evidence>
<comment type="caution">
    <text evidence="10">The sequence shown here is derived from an EMBL/GenBank/DDBJ whole genome shotgun (WGS) entry which is preliminary data.</text>
</comment>
<feature type="domain" description="MobA-like NTP transferase" evidence="9">
    <location>
        <begin position="27"/>
        <end position="176"/>
    </location>
</feature>
<feature type="binding site" evidence="8">
    <location>
        <position position="119"/>
    </location>
    <ligand>
        <name>Mg(2+)</name>
        <dbReference type="ChEBI" id="CHEBI:18420"/>
    </ligand>
</feature>
<dbReference type="InterPro" id="IPR025877">
    <property type="entry name" value="MobA-like_NTP_Trfase"/>
</dbReference>
<sequence>MTGQQLNSMDHRETVSSSALPPLPITGLILAGGAGRRMGGVDKGWVLWRNAPLITHAIQILQADSAEILISANRQLEDYRALGYPVISDSCATFEGPLMGLNAGLAAAGQDWVASIPVDSPLLPHDLLRQMWQVKMDKDLVVVRSDQRWHAVLVLCHRRLLPHLQAYLDQGGRRVQDWFRDLDYATLHLDEAVLHNCNAPEDLS</sequence>
<dbReference type="GO" id="GO:0005525">
    <property type="term" value="F:GTP binding"/>
    <property type="evidence" value="ECO:0007669"/>
    <property type="project" value="UniProtKB-UniRule"/>
</dbReference>
<dbReference type="GO" id="GO:1902758">
    <property type="term" value="P:bis(molybdopterin guanine dinucleotide)molybdenum biosynthetic process"/>
    <property type="evidence" value="ECO:0007669"/>
    <property type="project" value="TreeGrafter"/>
</dbReference>
<comment type="domain">
    <text evidence="8">The N-terminal domain determines nucleotide recognition and specific binding, while the C-terminal domain determines the specific binding to the target protein.</text>
</comment>
<comment type="subcellular location">
    <subcellularLocation>
        <location evidence="8">Cytoplasm</location>
    </subcellularLocation>
</comment>
<name>A0A543Q418_ACITH</name>
<evidence type="ECO:0000256" key="1">
    <source>
        <dbReference type="ARBA" id="ARBA00022490"/>
    </source>
</evidence>
<dbReference type="EC" id="2.7.7.77" evidence="8"/>
<dbReference type="Gene3D" id="3.90.550.10">
    <property type="entry name" value="Spore Coat Polysaccharide Biosynthesis Protein SpsA, Chain A"/>
    <property type="match status" value="1"/>
</dbReference>
<dbReference type="PANTHER" id="PTHR19136">
    <property type="entry name" value="MOLYBDENUM COFACTOR GUANYLYLTRANSFERASE"/>
    <property type="match status" value="1"/>
</dbReference>
<comment type="function">
    <text evidence="8">Transfers a GMP moiety from GTP to Mo-molybdopterin (Mo-MPT) cofactor (Moco or molybdenum cofactor) to form Mo-molybdopterin guanine dinucleotide (Mo-MGD) cofactor.</text>
</comment>
<feature type="binding site" evidence="8">
    <location>
        <position position="119"/>
    </location>
    <ligand>
        <name>GTP</name>
        <dbReference type="ChEBI" id="CHEBI:37565"/>
    </ligand>
</feature>
<keyword evidence="10" id="KW-0548">Nucleotidyltransferase</keyword>
<dbReference type="AlphaFoldDB" id="A0A543Q418"/>
<comment type="caution">
    <text evidence="8">Lacks conserved residue(s) required for the propagation of feature annotation.</text>
</comment>
<keyword evidence="1 8" id="KW-0963">Cytoplasm</keyword>
<reference evidence="10 11" key="1">
    <citation type="submission" date="2019-03" db="EMBL/GenBank/DDBJ databases">
        <title>New insights into Acidothiobacillus thiooxidans sulfur metabolism through coupled gene expression, solution geochemistry, microscopy and spectroscopy analyses.</title>
        <authorList>
            <person name="Camacho D."/>
            <person name="Frazao R."/>
            <person name="Fouillen A."/>
            <person name="Nanci A."/>
            <person name="Lang B.F."/>
            <person name="Apte S.C."/>
            <person name="Baron C."/>
            <person name="Warren L.A."/>
        </authorList>
    </citation>
    <scope>NUCLEOTIDE SEQUENCE [LARGE SCALE GENOMIC DNA]</scope>
    <source>
        <strain evidence="10 11">ATCC 19377</strain>
    </source>
</reference>
<dbReference type="CDD" id="cd02503">
    <property type="entry name" value="MobA"/>
    <property type="match status" value="1"/>
</dbReference>
<evidence type="ECO:0000256" key="4">
    <source>
        <dbReference type="ARBA" id="ARBA00022741"/>
    </source>
</evidence>
<organism evidence="10 11">
    <name type="scientific">Acidithiobacillus thiooxidans ATCC 19377</name>
    <dbReference type="NCBI Taxonomy" id="637390"/>
    <lineage>
        <taxon>Bacteria</taxon>
        <taxon>Pseudomonadati</taxon>
        <taxon>Pseudomonadota</taxon>
        <taxon>Acidithiobacillia</taxon>
        <taxon>Acidithiobacillales</taxon>
        <taxon>Acidithiobacillaceae</taxon>
        <taxon>Acidithiobacillus</taxon>
    </lineage>
</organism>
<feature type="binding site" evidence="8">
    <location>
        <position position="43"/>
    </location>
    <ligand>
        <name>GTP</name>
        <dbReference type="ChEBI" id="CHEBI:37565"/>
    </ligand>
</feature>
<feature type="binding site" evidence="8">
    <location>
        <begin position="30"/>
        <end position="32"/>
    </location>
    <ligand>
        <name>GTP</name>
        <dbReference type="ChEBI" id="CHEBI:37565"/>
    </ligand>
</feature>
<keyword evidence="5 8" id="KW-0460">Magnesium</keyword>
<dbReference type="Proteomes" id="UP000315403">
    <property type="component" value="Unassembled WGS sequence"/>
</dbReference>
<dbReference type="InterPro" id="IPR029044">
    <property type="entry name" value="Nucleotide-diphossugar_trans"/>
</dbReference>
<dbReference type="GO" id="GO:0046872">
    <property type="term" value="F:metal ion binding"/>
    <property type="evidence" value="ECO:0007669"/>
    <property type="project" value="UniProtKB-KW"/>
</dbReference>
<dbReference type="PANTHER" id="PTHR19136:SF81">
    <property type="entry name" value="MOLYBDENUM COFACTOR GUANYLYLTRANSFERASE"/>
    <property type="match status" value="1"/>
</dbReference>
<evidence type="ECO:0000256" key="5">
    <source>
        <dbReference type="ARBA" id="ARBA00022842"/>
    </source>
</evidence>
<proteinExistence type="inferred from homology"/>
<keyword evidence="4 8" id="KW-0547">Nucleotide-binding</keyword>
<dbReference type="HAMAP" id="MF_00316">
    <property type="entry name" value="MobA"/>
    <property type="match status" value="1"/>
</dbReference>
<evidence type="ECO:0000313" key="10">
    <source>
        <dbReference type="EMBL" id="TQN51071.1"/>
    </source>
</evidence>
<dbReference type="InterPro" id="IPR013482">
    <property type="entry name" value="Molybde_CF_guanTrfase"/>
</dbReference>
<keyword evidence="7 8" id="KW-0501">Molybdenum cofactor biosynthesis</keyword>